<dbReference type="AlphaFoldDB" id="A0A5J4QLL9"/>
<dbReference type="GO" id="GO:0055129">
    <property type="term" value="P:L-proline biosynthetic process"/>
    <property type="evidence" value="ECO:0007669"/>
    <property type="project" value="UniProtKB-UniPathway"/>
</dbReference>
<comment type="catalytic activity">
    <reaction evidence="7">
        <text>L-glutamate 5-semialdehyde + phosphate + NADP(+) = L-glutamyl 5-phosphate + NADPH + H(+)</text>
        <dbReference type="Rhea" id="RHEA:19541"/>
        <dbReference type="ChEBI" id="CHEBI:15378"/>
        <dbReference type="ChEBI" id="CHEBI:43474"/>
        <dbReference type="ChEBI" id="CHEBI:57783"/>
        <dbReference type="ChEBI" id="CHEBI:58066"/>
        <dbReference type="ChEBI" id="CHEBI:58274"/>
        <dbReference type="ChEBI" id="CHEBI:58349"/>
        <dbReference type="EC" id="1.2.1.41"/>
    </reaction>
</comment>
<dbReference type="GO" id="GO:0004350">
    <property type="term" value="F:glutamate-5-semialdehyde dehydrogenase activity"/>
    <property type="evidence" value="ECO:0007669"/>
    <property type="project" value="UniProtKB-EC"/>
</dbReference>
<evidence type="ECO:0000256" key="4">
    <source>
        <dbReference type="ARBA" id="ARBA00022650"/>
    </source>
</evidence>
<dbReference type="InterPro" id="IPR016163">
    <property type="entry name" value="Ald_DH_C"/>
</dbReference>
<gene>
    <name evidence="8" type="ORF">EZS27_028562</name>
</gene>
<dbReference type="GO" id="GO:0050661">
    <property type="term" value="F:NADP binding"/>
    <property type="evidence" value="ECO:0007669"/>
    <property type="project" value="InterPro"/>
</dbReference>
<dbReference type="EC" id="1.2.1.41" evidence="2"/>
<accession>A0A5J4QLL9</accession>
<dbReference type="HAMAP" id="MF_00412">
    <property type="entry name" value="ProA"/>
    <property type="match status" value="1"/>
</dbReference>
<keyword evidence="4" id="KW-0641">Proline biosynthesis</keyword>
<dbReference type="InterPro" id="IPR020593">
    <property type="entry name" value="G-glutamylP_reductase_CS"/>
</dbReference>
<dbReference type="NCBIfam" id="NF001221">
    <property type="entry name" value="PRK00197.1"/>
    <property type="match status" value="1"/>
</dbReference>
<dbReference type="UniPathway" id="UPA00098">
    <property type="reaction ID" value="UER00360"/>
</dbReference>
<keyword evidence="3" id="KW-0028">Amino-acid biosynthesis</keyword>
<dbReference type="PROSITE" id="PS01223">
    <property type="entry name" value="PROA"/>
    <property type="match status" value="1"/>
</dbReference>
<keyword evidence="6 8" id="KW-0560">Oxidoreductase</keyword>
<dbReference type="InterPro" id="IPR012134">
    <property type="entry name" value="Glu-5-SA_DH"/>
</dbReference>
<dbReference type="InterPro" id="IPR016161">
    <property type="entry name" value="Ald_DH/histidinol_DH"/>
</dbReference>
<reference evidence="8" key="1">
    <citation type="submission" date="2019-03" db="EMBL/GenBank/DDBJ databases">
        <title>Single cell metagenomics reveals metabolic interactions within the superorganism composed of flagellate Streblomastix strix and complex community of Bacteroidetes bacteria on its surface.</title>
        <authorList>
            <person name="Treitli S.C."/>
            <person name="Kolisko M."/>
            <person name="Husnik F."/>
            <person name="Keeling P."/>
            <person name="Hampl V."/>
        </authorList>
    </citation>
    <scope>NUCLEOTIDE SEQUENCE</scope>
    <source>
        <strain evidence="8">STM</strain>
    </source>
</reference>
<comment type="caution">
    <text evidence="8">The sequence shown here is derived from an EMBL/GenBank/DDBJ whole genome shotgun (WGS) entry which is preliminary data.</text>
</comment>
<dbReference type="Gene3D" id="3.40.309.10">
    <property type="entry name" value="Aldehyde Dehydrogenase, Chain A, domain 2"/>
    <property type="match status" value="1"/>
</dbReference>
<dbReference type="NCBIfam" id="TIGR00407">
    <property type="entry name" value="proA"/>
    <property type="match status" value="1"/>
</dbReference>
<sequence>MSKLNDTLKLVRAASRELILLTGEQINKILIAVADAAIAQTSYILAENEKDLARMDKDNPKYDRLMLTEKRIKSIAEDIRSVSALPYPLGRTLTKTIRPNGMMLTKVSVPFGVIGIIYEARPNVSFDVFSLCFKSGNACVLKGGSDADYSNRAIIKVVRSVLEQFGVNPHVAELLPADREITAEMLRAVNYIDLIIPRGSSSLIRFVRDNAVIPVIETGAGICHTYFDKYGDTEKGAAIVNNAKTRRVSVCNALDCLIVHNDRLPDLPALCRKLQDSNVLIYADTPACDALKGQYPASLLKPATEDSFGTEFLSYAMAIKTVDSIESAIKHITEHGSPHSECIVTENQSNAELFTKVIDAACVYTNVSTAFTDGAQFGLGAEIGISTQKLHARGPMGLEELTSYKWIIEGNGQIRD</sequence>
<dbReference type="PIRSF" id="PIRSF000151">
    <property type="entry name" value="GPR"/>
    <property type="match status" value="1"/>
</dbReference>
<name>A0A5J4QLL9_9ZZZZ</name>
<dbReference type="Gene3D" id="3.40.605.10">
    <property type="entry name" value="Aldehyde Dehydrogenase, Chain A, domain 1"/>
    <property type="match status" value="1"/>
</dbReference>
<dbReference type="EMBL" id="SNRY01003203">
    <property type="protein sequence ID" value="KAA6321831.1"/>
    <property type="molecule type" value="Genomic_DNA"/>
</dbReference>
<dbReference type="CDD" id="cd07079">
    <property type="entry name" value="ALDH_F18-19_ProA-GPR"/>
    <property type="match status" value="1"/>
</dbReference>
<dbReference type="SUPFAM" id="SSF53720">
    <property type="entry name" value="ALDH-like"/>
    <property type="match status" value="1"/>
</dbReference>
<evidence type="ECO:0000256" key="3">
    <source>
        <dbReference type="ARBA" id="ARBA00022605"/>
    </source>
</evidence>
<proteinExistence type="inferred from homology"/>
<dbReference type="PANTHER" id="PTHR11063:SF8">
    <property type="entry name" value="DELTA-1-PYRROLINE-5-CARBOXYLATE SYNTHASE"/>
    <property type="match status" value="1"/>
</dbReference>
<evidence type="ECO:0000313" key="8">
    <source>
        <dbReference type="EMBL" id="KAA6321831.1"/>
    </source>
</evidence>
<dbReference type="PANTHER" id="PTHR11063">
    <property type="entry name" value="GLUTAMATE SEMIALDEHYDE DEHYDROGENASE"/>
    <property type="match status" value="1"/>
</dbReference>
<comment type="pathway">
    <text evidence="1">Amino-acid biosynthesis; L-proline biosynthesis; L-glutamate 5-semialdehyde from L-glutamate: step 2/2.</text>
</comment>
<evidence type="ECO:0000256" key="7">
    <source>
        <dbReference type="ARBA" id="ARBA00049024"/>
    </source>
</evidence>
<evidence type="ECO:0000256" key="1">
    <source>
        <dbReference type="ARBA" id="ARBA00004985"/>
    </source>
</evidence>
<dbReference type="InterPro" id="IPR016162">
    <property type="entry name" value="Ald_DH_N"/>
</dbReference>
<keyword evidence="5" id="KW-0521">NADP</keyword>
<evidence type="ECO:0000256" key="6">
    <source>
        <dbReference type="ARBA" id="ARBA00023002"/>
    </source>
</evidence>
<organism evidence="8">
    <name type="scientific">termite gut metagenome</name>
    <dbReference type="NCBI Taxonomy" id="433724"/>
    <lineage>
        <taxon>unclassified sequences</taxon>
        <taxon>metagenomes</taxon>
        <taxon>organismal metagenomes</taxon>
    </lineage>
</organism>
<evidence type="ECO:0000256" key="2">
    <source>
        <dbReference type="ARBA" id="ARBA00013002"/>
    </source>
</evidence>
<protein>
    <recommendedName>
        <fullName evidence="2">glutamate-5-semialdehyde dehydrogenase</fullName>
        <ecNumber evidence="2">1.2.1.41</ecNumber>
    </recommendedName>
</protein>
<evidence type="ECO:0000256" key="5">
    <source>
        <dbReference type="ARBA" id="ARBA00022857"/>
    </source>
</evidence>
<dbReference type="InterPro" id="IPR000965">
    <property type="entry name" value="GPR_dom"/>
</dbReference>